<dbReference type="RefSeq" id="WP_114955990.1">
    <property type="nucleotide sequence ID" value="NZ_JBHSJF010000006.1"/>
</dbReference>
<evidence type="ECO:0000256" key="2">
    <source>
        <dbReference type="SAM" id="Phobius"/>
    </source>
</evidence>
<keyword evidence="2" id="KW-0472">Membrane</keyword>
<feature type="region of interest" description="Disordered" evidence="1">
    <location>
        <begin position="1"/>
        <end position="27"/>
    </location>
</feature>
<evidence type="ECO:0000256" key="1">
    <source>
        <dbReference type="SAM" id="MobiDB-lite"/>
    </source>
</evidence>
<protein>
    <submittedName>
        <fullName evidence="3">SEL1-like repeat protein</fullName>
    </submittedName>
</protein>
<keyword evidence="4" id="KW-1185">Reference proteome</keyword>
<dbReference type="Proteomes" id="UP001595796">
    <property type="component" value="Unassembled WGS sequence"/>
</dbReference>
<feature type="region of interest" description="Disordered" evidence="1">
    <location>
        <begin position="125"/>
        <end position="184"/>
    </location>
</feature>
<proteinExistence type="predicted"/>
<gene>
    <name evidence="3" type="ORF">ACFPFW_12505</name>
</gene>
<dbReference type="Pfam" id="PF08238">
    <property type="entry name" value="Sel1"/>
    <property type="match status" value="3"/>
</dbReference>
<reference evidence="4" key="1">
    <citation type="journal article" date="2019" name="Int. J. Syst. Evol. Microbiol.">
        <title>The Global Catalogue of Microorganisms (GCM) 10K type strain sequencing project: providing services to taxonomists for standard genome sequencing and annotation.</title>
        <authorList>
            <consortium name="The Broad Institute Genomics Platform"/>
            <consortium name="The Broad Institute Genome Sequencing Center for Infectious Disease"/>
            <person name="Wu L."/>
            <person name="Ma J."/>
        </authorList>
    </citation>
    <scope>NUCLEOTIDE SEQUENCE [LARGE SCALE GENOMIC DNA]</scope>
    <source>
        <strain evidence="4">CGMCC 1.16444</strain>
    </source>
</reference>
<dbReference type="InterPro" id="IPR011990">
    <property type="entry name" value="TPR-like_helical_dom_sf"/>
</dbReference>
<keyword evidence="2" id="KW-0812">Transmembrane</keyword>
<dbReference type="InterPro" id="IPR006597">
    <property type="entry name" value="Sel1-like"/>
</dbReference>
<name>A0ABV9Z558_9HYPH</name>
<evidence type="ECO:0000313" key="3">
    <source>
        <dbReference type="EMBL" id="MFC5068830.1"/>
    </source>
</evidence>
<comment type="caution">
    <text evidence="3">The sequence shown here is derived from an EMBL/GenBank/DDBJ whole genome shotgun (WGS) entry which is preliminary data.</text>
</comment>
<organism evidence="3 4">
    <name type="scientific">Flaviflagellibacter deserti</name>
    <dbReference type="NCBI Taxonomy" id="2267266"/>
    <lineage>
        <taxon>Bacteria</taxon>
        <taxon>Pseudomonadati</taxon>
        <taxon>Pseudomonadota</taxon>
        <taxon>Alphaproteobacteria</taxon>
        <taxon>Hyphomicrobiales</taxon>
        <taxon>Flaviflagellibacter</taxon>
    </lineage>
</organism>
<sequence length="277" mass="29962">MSNQFEPQAPDDMFAPKGRTPTPQAHDPFADADHFGYQAFAQQYAAAQQPTTRKKPVSGHSKMMLRLSMLVLLVGAGIGGFIGYRHFNGQPLFQDREPTLFEVASTKAAMASLAAAETERTVTILQPPPAEPIETARASTTEPDPVQEPAPAPAPEIAALTQQPPPPPQPQVVQAPPPPAPVVPKLTQSELALLMERGHRFVESGDFASARPLYRRAAEAGYAEAALALGDTYDPTFLKQRRVVGLAPDPAKARQWYQRALELGSLEADMKLGRLAQ</sequence>
<dbReference type="EMBL" id="JBHSJF010000006">
    <property type="protein sequence ID" value="MFC5068830.1"/>
    <property type="molecule type" value="Genomic_DNA"/>
</dbReference>
<dbReference type="SUPFAM" id="SSF81901">
    <property type="entry name" value="HCP-like"/>
    <property type="match status" value="1"/>
</dbReference>
<evidence type="ECO:0000313" key="4">
    <source>
        <dbReference type="Proteomes" id="UP001595796"/>
    </source>
</evidence>
<dbReference type="Gene3D" id="1.25.40.10">
    <property type="entry name" value="Tetratricopeptide repeat domain"/>
    <property type="match status" value="1"/>
</dbReference>
<accession>A0ABV9Z558</accession>
<keyword evidence="2" id="KW-1133">Transmembrane helix</keyword>
<feature type="transmembrane region" description="Helical" evidence="2">
    <location>
        <begin position="63"/>
        <end position="84"/>
    </location>
</feature>
<feature type="compositionally biased region" description="Pro residues" evidence="1">
    <location>
        <begin position="163"/>
        <end position="182"/>
    </location>
</feature>